<feature type="chain" id="PRO_5002482276" evidence="2">
    <location>
        <begin position="25"/>
        <end position="148"/>
    </location>
</feature>
<accession>A0A0F4Z161</accession>
<feature type="region of interest" description="Disordered" evidence="1">
    <location>
        <begin position="45"/>
        <end position="64"/>
    </location>
</feature>
<dbReference type="Proteomes" id="UP000053958">
    <property type="component" value="Unassembled WGS sequence"/>
</dbReference>
<feature type="region of interest" description="Disordered" evidence="1">
    <location>
        <begin position="81"/>
        <end position="125"/>
    </location>
</feature>
<evidence type="ECO:0000313" key="3">
    <source>
        <dbReference type="EMBL" id="KKA23613.1"/>
    </source>
</evidence>
<organism evidence="3 4">
    <name type="scientific">Rasamsonia emersonii (strain ATCC 16479 / CBS 393.64 / IMI 116815)</name>
    <dbReference type="NCBI Taxonomy" id="1408163"/>
    <lineage>
        <taxon>Eukaryota</taxon>
        <taxon>Fungi</taxon>
        <taxon>Dikarya</taxon>
        <taxon>Ascomycota</taxon>
        <taxon>Pezizomycotina</taxon>
        <taxon>Eurotiomycetes</taxon>
        <taxon>Eurotiomycetidae</taxon>
        <taxon>Eurotiales</taxon>
        <taxon>Trichocomaceae</taxon>
        <taxon>Rasamsonia</taxon>
    </lineage>
</organism>
<keyword evidence="2" id="KW-0732">Signal</keyword>
<feature type="compositionally biased region" description="Basic and acidic residues" evidence="1">
    <location>
        <begin position="81"/>
        <end position="113"/>
    </location>
</feature>
<keyword evidence="4" id="KW-1185">Reference proteome</keyword>
<reference evidence="3 4" key="1">
    <citation type="submission" date="2015-04" db="EMBL/GenBank/DDBJ databases">
        <authorList>
            <person name="Heijne W.H."/>
            <person name="Fedorova N.D."/>
            <person name="Nierman W.C."/>
            <person name="Vollebregt A.W."/>
            <person name="Zhao Z."/>
            <person name="Wu L."/>
            <person name="Kumar M."/>
            <person name="Stam H."/>
            <person name="van den Berg M.A."/>
            <person name="Pel H.J."/>
        </authorList>
    </citation>
    <scope>NUCLEOTIDE SEQUENCE [LARGE SCALE GENOMIC DNA]</scope>
    <source>
        <strain evidence="3 4">CBS 393.64</strain>
    </source>
</reference>
<sequence length="148" mass="16250">MPQLTKIAILLLTGWSVAAPIATAEDTVHLSKRIDEVMPAPVEWVDPDGTPVTRRDGAIPSGHVVEHDGTRVTKKDGISAARDVEPDGTRVTRRDPEEGVDPDGTRVTRRRPDDEIEPMGQGLPDEFDVHEEISRVIWPVTVASTPYD</sequence>
<proteinExistence type="predicted"/>
<evidence type="ECO:0000256" key="2">
    <source>
        <dbReference type="SAM" id="SignalP"/>
    </source>
</evidence>
<feature type="signal peptide" evidence="2">
    <location>
        <begin position="1"/>
        <end position="24"/>
    </location>
</feature>
<gene>
    <name evidence="3" type="ORF">T310_2359</name>
</gene>
<dbReference type="AlphaFoldDB" id="A0A0F4Z161"/>
<dbReference type="EMBL" id="LASV01000094">
    <property type="protein sequence ID" value="KKA23613.1"/>
    <property type="molecule type" value="Genomic_DNA"/>
</dbReference>
<evidence type="ECO:0000313" key="4">
    <source>
        <dbReference type="Proteomes" id="UP000053958"/>
    </source>
</evidence>
<dbReference type="OrthoDB" id="10618143at2759"/>
<evidence type="ECO:0000256" key="1">
    <source>
        <dbReference type="SAM" id="MobiDB-lite"/>
    </source>
</evidence>
<comment type="caution">
    <text evidence="3">The sequence shown here is derived from an EMBL/GenBank/DDBJ whole genome shotgun (WGS) entry which is preliminary data.</text>
</comment>
<dbReference type="RefSeq" id="XP_013330225.1">
    <property type="nucleotide sequence ID" value="XM_013474771.1"/>
</dbReference>
<name>A0A0F4Z161_RASE3</name>
<protein>
    <submittedName>
        <fullName evidence="3">Uncharacterized protein</fullName>
    </submittedName>
</protein>
<dbReference type="GeneID" id="25314710"/>